<organism evidence="3 4">
    <name type="scientific">Ramazzottius varieornatus</name>
    <name type="common">Water bear</name>
    <name type="synonym">Tardigrade</name>
    <dbReference type="NCBI Taxonomy" id="947166"/>
    <lineage>
        <taxon>Eukaryota</taxon>
        <taxon>Metazoa</taxon>
        <taxon>Ecdysozoa</taxon>
        <taxon>Tardigrada</taxon>
        <taxon>Eutardigrada</taxon>
        <taxon>Parachela</taxon>
        <taxon>Hypsibioidea</taxon>
        <taxon>Ramazzottiidae</taxon>
        <taxon>Ramazzottius</taxon>
    </lineage>
</organism>
<dbReference type="PANTHER" id="PTHR21824:SF4">
    <property type="entry name" value="TRANSMEMBRANE PROTEIN 177"/>
    <property type="match status" value="1"/>
</dbReference>
<dbReference type="Proteomes" id="UP000186922">
    <property type="component" value="Unassembled WGS sequence"/>
</dbReference>
<sequence>MDFFSRSKPFLKHIVTEDGRRHMSYVATTVGLVITGALAAPHTFLLRKSKDQLQMYSDGYPVKPSPALCDIIAETLADYRLPEDISRRIRWFTAFGFDPIHMGALNLTSGAVIGLPKTFSYTSVEDVDRSSIKMHRDKSVPWRTEAGEALLNSLILSKEAKKFAIAREVIAVDSTYIYFKTLALATVFPIGYKCAVTVNDTFGLFRYPRKLRVSIYAGWSLLGILVAIGINDAVNYFYDKSADKKVAALGYTYCKGGVEYHSKRLLRNRALRELLGREGQATYSTEGNMSYWIRMPHPRCTSRRDFFQKEVDRLEQLPADQRPEPDPIVVTHPTPGIAVRTTTSSGAPMRKGLW</sequence>
<reference evidence="3 4" key="1">
    <citation type="journal article" date="2016" name="Nat. Commun.">
        <title>Extremotolerant tardigrade genome and improved radiotolerance of human cultured cells by tardigrade-unique protein.</title>
        <authorList>
            <person name="Hashimoto T."/>
            <person name="Horikawa D.D."/>
            <person name="Saito Y."/>
            <person name="Kuwahara H."/>
            <person name="Kozuka-Hata H."/>
            <person name="Shin-I T."/>
            <person name="Minakuchi Y."/>
            <person name="Ohishi K."/>
            <person name="Motoyama A."/>
            <person name="Aizu T."/>
            <person name="Enomoto A."/>
            <person name="Kondo K."/>
            <person name="Tanaka S."/>
            <person name="Hara Y."/>
            <person name="Koshikawa S."/>
            <person name="Sagara H."/>
            <person name="Miura T."/>
            <person name="Yokobori S."/>
            <person name="Miyagawa K."/>
            <person name="Suzuki Y."/>
            <person name="Kubo T."/>
            <person name="Oyama M."/>
            <person name="Kohara Y."/>
            <person name="Fujiyama A."/>
            <person name="Arakawa K."/>
            <person name="Katayama T."/>
            <person name="Toyoda A."/>
            <person name="Kunieda T."/>
        </authorList>
    </citation>
    <scope>NUCLEOTIDE SEQUENCE [LARGE SCALE GENOMIC DNA]</scope>
    <source>
        <strain evidence="3 4">YOKOZUNA-1</strain>
    </source>
</reference>
<evidence type="ECO:0000256" key="1">
    <source>
        <dbReference type="SAM" id="MobiDB-lite"/>
    </source>
</evidence>
<keyword evidence="4" id="KW-1185">Reference proteome</keyword>
<keyword evidence="2" id="KW-0812">Transmembrane</keyword>
<dbReference type="OrthoDB" id="110174at2759"/>
<dbReference type="GO" id="GO:0016020">
    <property type="term" value="C:membrane"/>
    <property type="evidence" value="ECO:0007669"/>
    <property type="project" value="TreeGrafter"/>
</dbReference>
<feature type="transmembrane region" description="Helical" evidence="2">
    <location>
        <begin position="216"/>
        <end position="238"/>
    </location>
</feature>
<evidence type="ECO:0000313" key="4">
    <source>
        <dbReference type="Proteomes" id="UP000186922"/>
    </source>
</evidence>
<evidence type="ECO:0000313" key="3">
    <source>
        <dbReference type="EMBL" id="GAU99215.1"/>
    </source>
</evidence>
<evidence type="ECO:0008006" key="5">
    <source>
        <dbReference type="Google" id="ProtNLM"/>
    </source>
</evidence>
<keyword evidence="2" id="KW-1133">Transmembrane helix</keyword>
<dbReference type="InterPro" id="IPR026620">
    <property type="entry name" value="TMEM177"/>
</dbReference>
<name>A0A1D1VEL5_RAMVA</name>
<gene>
    <name evidence="3" type="primary">RvY_10247-1</name>
    <name evidence="3" type="synonym">RvY_10247.1</name>
    <name evidence="3" type="ORF">RvY_10247</name>
</gene>
<accession>A0A1D1VEL5</accession>
<comment type="caution">
    <text evidence="3">The sequence shown here is derived from an EMBL/GenBank/DDBJ whole genome shotgun (WGS) entry which is preliminary data.</text>
</comment>
<dbReference type="EMBL" id="BDGG01000005">
    <property type="protein sequence ID" value="GAU99215.1"/>
    <property type="molecule type" value="Genomic_DNA"/>
</dbReference>
<feature type="region of interest" description="Disordered" evidence="1">
    <location>
        <begin position="319"/>
        <end position="354"/>
    </location>
</feature>
<dbReference type="STRING" id="947166.A0A1D1VEL5"/>
<keyword evidence="2" id="KW-0472">Membrane</keyword>
<dbReference type="PANTHER" id="PTHR21824">
    <property type="entry name" value="TRANSMEMBRANE PROTEIN 177"/>
    <property type="match status" value="1"/>
</dbReference>
<feature type="transmembrane region" description="Helical" evidence="2">
    <location>
        <begin position="25"/>
        <end position="46"/>
    </location>
</feature>
<dbReference type="AlphaFoldDB" id="A0A1D1VEL5"/>
<evidence type="ECO:0000256" key="2">
    <source>
        <dbReference type="SAM" id="Phobius"/>
    </source>
</evidence>
<protein>
    <recommendedName>
        <fullName evidence="5">Transmembrane protein 177</fullName>
    </recommendedName>
</protein>
<proteinExistence type="predicted"/>